<name>A0A5K3FGX2_MESCO</name>
<dbReference type="WBParaSite" id="MCU_007773-RA">
    <property type="protein sequence ID" value="MCU_007773-RA"/>
    <property type="gene ID" value="MCU_007773"/>
</dbReference>
<proteinExistence type="predicted"/>
<reference evidence="1" key="1">
    <citation type="submission" date="2019-11" db="UniProtKB">
        <authorList>
            <consortium name="WormBaseParasite"/>
        </authorList>
    </citation>
    <scope>IDENTIFICATION</scope>
</reference>
<evidence type="ECO:0000313" key="1">
    <source>
        <dbReference type="WBParaSite" id="MCU_007773-RA"/>
    </source>
</evidence>
<organism evidence="1">
    <name type="scientific">Mesocestoides corti</name>
    <name type="common">Flatworm</name>
    <dbReference type="NCBI Taxonomy" id="53468"/>
    <lineage>
        <taxon>Eukaryota</taxon>
        <taxon>Metazoa</taxon>
        <taxon>Spiralia</taxon>
        <taxon>Lophotrochozoa</taxon>
        <taxon>Platyhelminthes</taxon>
        <taxon>Cestoda</taxon>
        <taxon>Eucestoda</taxon>
        <taxon>Cyclophyllidea</taxon>
        <taxon>Mesocestoididae</taxon>
        <taxon>Mesocestoides</taxon>
    </lineage>
</organism>
<protein>
    <submittedName>
        <fullName evidence="1">DHC_N1 domain-containing protein</fullName>
    </submittedName>
</protein>
<accession>A0A5K3FGX2</accession>
<sequence length="282" mass="32973">RDAFIDKVYADELFQIIFKRDHDGRKLCQVPTIQELVQQYREKIVDACKQLFISGQEEYQKRLTEETTLRECIEHAKNDSKLRALEAIEAYKEKKNNILKKLDEIQQDTYPELTEALLSSIRQHIHDLWNDLMGFEISLVDQLEDVINEFGRNLEEKISNFGETVQVCFSKVRESAVAFNERLAELTLTYTERIAKTDGPQDESYAVYADRDFVVNALSNSRDTQVNVIDQTEEGILKSIQAWFNGLMEDLHEKEEYGRHTNRVTEINLYIDAQYVDLETMD</sequence>
<dbReference type="AlphaFoldDB" id="A0A5K3FGX2"/>